<dbReference type="Proteomes" id="UP000239872">
    <property type="component" value="Unassembled WGS sequence"/>
</dbReference>
<keyword evidence="3 6" id="KW-0812">Transmembrane</keyword>
<feature type="transmembrane region" description="Helical" evidence="6">
    <location>
        <begin position="71"/>
        <end position="93"/>
    </location>
</feature>
<evidence type="ECO:0000313" key="7">
    <source>
        <dbReference type="EMBL" id="PQJ10202.1"/>
    </source>
</evidence>
<feature type="transmembrane region" description="Helical" evidence="6">
    <location>
        <begin position="127"/>
        <end position="147"/>
    </location>
</feature>
<dbReference type="GO" id="GO:0005886">
    <property type="term" value="C:plasma membrane"/>
    <property type="evidence" value="ECO:0007669"/>
    <property type="project" value="TreeGrafter"/>
</dbReference>
<keyword evidence="5 6" id="KW-0472">Membrane</keyword>
<dbReference type="RefSeq" id="WP_105040211.1">
    <property type="nucleotide sequence ID" value="NZ_PPSL01000004.1"/>
</dbReference>
<dbReference type="CDD" id="cd10432">
    <property type="entry name" value="BI-1-like_bacterial"/>
    <property type="match status" value="1"/>
</dbReference>
<comment type="caution">
    <text evidence="7">The sequence shown here is derived from an EMBL/GenBank/DDBJ whole genome shotgun (WGS) entry which is preliminary data.</text>
</comment>
<evidence type="ECO:0000256" key="5">
    <source>
        <dbReference type="ARBA" id="ARBA00023136"/>
    </source>
</evidence>
<accession>A0A2S7STE3</accession>
<feature type="transmembrane region" description="Helical" evidence="6">
    <location>
        <begin position="159"/>
        <end position="177"/>
    </location>
</feature>
<comment type="similarity">
    <text evidence="2 6">Belongs to the BI1 family.</text>
</comment>
<keyword evidence="4 6" id="KW-1133">Transmembrane helix</keyword>
<sequence>MNNNNSHPFSNYTVLESRQIPAGAISKKFMSGVFLWMFIALGVSAIVSLLFASNLELQSSLYKVVLNKPSFTSLGMFIVFAPILFVIIMSVGFRKLSSPVLTLLLVLFAAVMGMSLSTIFITYTAGSLLTCFASASIMFGVMAVMGYTTDKDLTTFGSFLTMGLVGIIIASMVNMFLHSTLLGYISSFVGVAVFLGLTAYDVQKLKRIGAGIEFQEISANDTQKLIVMGALSLYLDFINLFLLLLQLFGNKRNND</sequence>
<comment type="subcellular location">
    <subcellularLocation>
        <location evidence="1">Membrane</location>
        <topology evidence="1">Multi-pass membrane protein</topology>
    </subcellularLocation>
</comment>
<evidence type="ECO:0000256" key="6">
    <source>
        <dbReference type="RuleBase" id="RU004379"/>
    </source>
</evidence>
<feature type="transmembrane region" description="Helical" evidence="6">
    <location>
        <begin position="100"/>
        <end position="121"/>
    </location>
</feature>
<evidence type="ECO:0000256" key="4">
    <source>
        <dbReference type="ARBA" id="ARBA00022989"/>
    </source>
</evidence>
<feature type="transmembrane region" description="Helical" evidence="6">
    <location>
        <begin position="183"/>
        <end position="200"/>
    </location>
</feature>
<dbReference type="PANTHER" id="PTHR23291">
    <property type="entry name" value="BAX INHIBITOR-RELATED"/>
    <property type="match status" value="1"/>
</dbReference>
<feature type="transmembrane region" description="Helical" evidence="6">
    <location>
        <begin position="33"/>
        <end position="51"/>
    </location>
</feature>
<reference evidence="7 8" key="1">
    <citation type="submission" date="2018-01" db="EMBL/GenBank/DDBJ databases">
        <title>A novel member of the phylum Bacteroidetes isolated from glacier ice.</title>
        <authorList>
            <person name="Liu Q."/>
            <person name="Xin Y.-H."/>
        </authorList>
    </citation>
    <scope>NUCLEOTIDE SEQUENCE [LARGE SCALE GENOMIC DNA]</scope>
    <source>
        <strain evidence="7 8">RB1R16</strain>
    </source>
</reference>
<dbReference type="EMBL" id="PPSL01000004">
    <property type="protein sequence ID" value="PQJ10202.1"/>
    <property type="molecule type" value="Genomic_DNA"/>
</dbReference>
<keyword evidence="8" id="KW-1185">Reference proteome</keyword>
<dbReference type="OrthoDB" id="9793828at2"/>
<dbReference type="Pfam" id="PF01027">
    <property type="entry name" value="Bax1-I"/>
    <property type="match status" value="1"/>
</dbReference>
<name>A0A2S7STE3_9BACT</name>
<evidence type="ECO:0000256" key="2">
    <source>
        <dbReference type="ARBA" id="ARBA00010350"/>
    </source>
</evidence>
<evidence type="ECO:0000256" key="1">
    <source>
        <dbReference type="ARBA" id="ARBA00004141"/>
    </source>
</evidence>
<protein>
    <submittedName>
        <fullName evidence="7">BAX inhibitor (BI)-1/YccA family protein</fullName>
    </submittedName>
</protein>
<feature type="transmembrane region" description="Helical" evidence="6">
    <location>
        <begin position="225"/>
        <end position="248"/>
    </location>
</feature>
<dbReference type="PANTHER" id="PTHR23291:SF50">
    <property type="entry name" value="PROTEIN LIFEGUARD 4"/>
    <property type="match status" value="1"/>
</dbReference>
<dbReference type="AlphaFoldDB" id="A0A2S7STE3"/>
<gene>
    <name evidence="7" type="ORF">CJD36_016040</name>
</gene>
<organism evidence="7 8">
    <name type="scientific">Flavipsychrobacter stenotrophus</name>
    <dbReference type="NCBI Taxonomy" id="2077091"/>
    <lineage>
        <taxon>Bacteria</taxon>
        <taxon>Pseudomonadati</taxon>
        <taxon>Bacteroidota</taxon>
        <taxon>Chitinophagia</taxon>
        <taxon>Chitinophagales</taxon>
        <taxon>Chitinophagaceae</taxon>
        <taxon>Flavipsychrobacter</taxon>
    </lineage>
</organism>
<evidence type="ECO:0000256" key="3">
    <source>
        <dbReference type="ARBA" id="ARBA00022692"/>
    </source>
</evidence>
<proteinExistence type="inferred from homology"/>
<evidence type="ECO:0000313" key="8">
    <source>
        <dbReference type="Proteomes" id="UP000239872"/>
    </source>
</evidence>
<dbReference type="InterPro" id="IPR006214">
    <property type="entry name" value="Bax_inhibitor_1-related"/>
</dbReference>